<dbReference type="Gene3D" id="3.40.50.300">
    <property type="entry name" value="P-loop containing nucleotide triphosphate hydrolases"/>
    <property type="match status" value="1"/>
</dbReference>
<dbReference type="InterPro" id="IPR015943">
    <property type="entry name" value="WD40/YVTN_repeat-like_dom_sf"/>
</dbReference>
<dbReference type="Proteomes" id="UP000218627">
    <property type="component" value="Unassembled WGS sequence"/>
</dbReference>
<dbReference type="SUPFAM" id="SSF101898">
    <property type="entry name" value="NHL repeat"/>
    <property type="match status" value="1"/>
</dbReference>
<name>A0A285NRH9_9AQUI</name>
<dbReference type="InterPro" id="IPR050764">
    <property type="entry name" value="CbbQ/NirQ/NorQ/GpvN"/>
</dbReference>
<dbReference type="PANTHER" id="PTHR42759">
    <property type="entry name" value="MOXR FAMILY PROTEIN"/>
    <property type="match status" value="1"/>
</dbReference>
<proteinExistence type="predicted"/>
<dbReference type="Gene3D" id="2.130.10.10">
    <property type="entry name" value="YVTN repeat-like/Quinoprotein amine dehydrogenase"/>
    <property type="match status" value="1"/>
</dbReference>
<evidence type="ECO:0000256" key="1">
    <source>
        <dbReference type="SAM" id="Coils"/>
    </source>
</evidence>
<dbReference type="EMBL" id="OBEN01000001">
    <property type="protein sequence ID" value="SNZ12134.1"/>
    <property type="molecule type" value="Genomic_DNA"/>
</dbReference>
<dbReference type="RefSeq" id="WP_096600618.1">
    <property type="nucleotide sequence ID" value="NZ_OBEN01000001.1"/>
</dbReference>
<feature type="domain" description="ATPase dynein-related AAA" evidence="2">
    <location>
        <begin position="656"/>
        <end position="789"/>
    </location>
</feature>
<dbReference type="OrthoDB" id="8406at2"/>
<dbReference type="GO" id="GO:0005524">
    <property type="term" value="F:ATP binding"/>
    <property type="evidence" value="ECO:0007669"/>
    <property type="project" value="InterPro"/>
</dbReference>
<dbReference type="Pfam" id="PF07728">
    <property type="entry name" value="AAA_5"/>
    <property type="match status" value="1"/>
</dbReference>
<dbReference type="AlphaFoldDB" id="A0A285NRH9"/>
<keyword evidence="4" id="KW-1185">Reference proteome</keyword>
<keyword evidence="1" id="KW-0175">Coiled coil</keyword>
<sequence length="941" mass="109281">MKFFEKIFQVKKDKKETDIRIKLPDKELVLSRDDLLERDADARVEEFWIETIGVSEDGYWVLVGRRHGIIQFYDWKGKLHRLPARPPAQVITDIVFKGNYLALLTPPYLLIYYMTDKRKPETWKSIKLSQEGIRPSSGLDIRRNLLAFGVVGERIYTIELTGDMSLETIEFAGTFSYSSANIGQLEVIKILEDGRFLLSGSSALALYDKGGNLLKVLPYSAKKALCLKGSTAIIGYENSIIFYDLTEYKEKEKVEVPLKPSQLDLSPDGRFLFIADAEENKLGILDTDTFSYLQTVEGFGYSVVRVSPDGSIYTCAYQDDGEKRFYYLVKLSSNLSDFYYTEDRKKQIIKNAESSYKNLQKRLASLSNEDGIENLKEYKELLSFDAPIREVREIINRAEEDIKRAKVNLFIKTLKEKLSKGELEEKDLKDTEEWIKNYEGEERQKLEALKQEILEHFNRTVRDHLKEVSSALKDVEITDLAFAEGIPQVKKAREYFLRLPRDIQRQAQEELTKILQESVLKSRLLRYRLRVEDQYVFFGSEKIEKFTGERRKLPWKIQAEEKYYSEGQAYVRIVFERSDGIVREPKRYSNIIRAEELKHPPAWVRSYLRHLNGLFSYQEYRLPLFVAYEETPWFVQNLEKFTALVKEQLKYQEGILILEGDAGVGKNFLVEVFSALTGRPLYIIPCNSKMEREDITFMYEFDPKRGTKKVYSDLVKALQTPGAVIYFDEINTLPASLVKMFNPLFDYRRYMVLSSGEVIKARHDVLLIGGMNPQNYLGVSELPQDIKSRADVLYIDYPPFEGEGGFYYPDEALILKDHVEGLQSLSTEEFTYLWYYVVNAVKTELGEKVLSPDREEKVRMLFELLSIANAIRNAYRAYQTQKSEEPVEFVFSIRDTIRCARRIERYKSAKKAVLETILPKVSSPLEREIIKDIVDRTVSSV</sequence>
<evidence type="ECO:0000259" key="2">
    <source>
        <dbReference type="Pfam" id="PF07728"/>
    </source>
</evidence>
<dbReference type="InterPro" id="IPR011704">
    <property type="entry name" value="ATPase_dyneun-rel_AAA"/>
</dbReference>
<protein>
    <submittedName>
        <fullName evidence="3">MoxR-like ATPase</fullName>
    </submittedName>
</protein>
<evidence type="ECO:0000313" key="4">
    <source>
        <dbReference type="Proteomes" id="UP000218627"/>
    </source>
</evidence>
<accession>A0A285NRH9</accession>
<organism evidence="3 4">
    <name type="scientific">Hydrogenobacter hydrogenophilus</name>
    <dbReference type="NCBI Taxonomy" id="35835"/>
    <lineage>
        <taxon>Bacteria</taxon>
        <taxon>Pseudomonadati</taxon>
        <taxon>Aquificota</taxon>
        <taxon>Aquificia</taxon>
        <taxon>Aquificales</taxon>
        <taxon>Aquificaceae</taxon>
        <taxon>Hydrogenobacter</taxon>
    </lineage>
</organism>
<dbReference type="PANTHER" id="PTHR42759:SF1">
    <property type="entry name" value="MAGNESIUM-CHELATASE SUBUNIT CHLD"/>
    <property type="match status" value="1"/>
</dbReference>
<feature type="coiled-coil region" evidence="1">
    <location>
        <begin position="342"/>
        <end position="431"/>
    </location>
</feature>
<dbReference type="InterPro" id="IPR027417">
    <property type="entry name" value="P-loop_NTPase"/>
</dbReference>
<gene>
    <name evidence="3" type="ORF">SAMN06265353_0445</name>
</gene>
<evidence type="ECO:0000313" key="3">
    <source>
        <dbReference type="EMBL" id="SNZ12134.1"/>
    </source>
</evidence>
<dbReference type="GO" id="GO:0016887">
    <property type="term" value="F:ATP hydrolysis activity"/>
    <property type="evidence" value="ECO:0007669"/>
    <property type="project" value="InterPro"/>
</dbReference>
<reference evidence="4" key="1">
    <citation type="submission" date="2017-09" db="EMBL/GenBank/DDBJ databases">
        <authorList>
            <person name="Varghese N."/>
            <person name="Submissions S."/>
        </authorList>
    </citation>
    <scope>NUCLEOTIDE SEQUENCE [LARGE SCALE GENOMIC DNA]</scope>
    <source>
        <strain evidence="4">DSM 2913</strain>
    </source>
</reference>
<dbReference type="SUPFAM" id="SSF52540">
    <property type="entry name" value="P-loop containing nucleoside triphosphate hydrolases"/>
    <property type="match status" value="1"/>
</dbReference>